<keyword evidence="13" id="KW-0175">Coiled coil</keyword>
<evidence type="ECO:0000256" key="7">
    <source>
        <dbReference type="ARBA" id="ARBA00023163"/>
    </source>
</evidence>
<evidence type="ECO:0000256" key="6">
    <source>
        <dbReference type="ARBA" id="ARBA00023015"/>
    </source>
</evidence>
<dbReference type="Proteomes" id="UP000285301">
    <property type="component" value="Unassembled WGS sequence"/>
</dbReference>
<dbReference type="SUPFAM" id="SSF101447">
    <property type="entry name" value="Formin homology 2 domain (FH2 domain)"/>
    <property type="match status" value="1"/>
</dbReference>
<dbReference type="EMBL" id="NCKU01002289">
    <property type="protein sequence ID" value="RWS09922.1"/>
    <property type="molecule type" value="Genomic_DNA"/>
</dbReference>
<gene>
    <name evidence="16" type="ORF">B4U79_04190</name>
</gene>
<dbReference type="STRING" id="1965070.A0A3S3P837"/>
<evidence type="ECO:0000259" key="15">
    <source>
        <dbReference type="Pfam" id="PF26583"/>
    </source>
</evidence>
<evidence type="ECO:0000256" key="3">
    <source>
        <dbReference type="ARBA" id="ARBA00022491"/>
    </source>
</evidence>
<evidence type="ECO:0000256" key="12">
    <source>
        <dbReference type="ARBA" id="ARBA00083294"/>
    </source>
</evidence>
<accession>A0A3S3P837</accession>
<dbReference type="OrthoDB" id="513595at2759"/>
<dbReference type="GO" id="GO:0016607">
    <property type="term" value="C:nuclear speck"/>
    <property type="evidence" value="ECO:0007669"/>
    <property type="project" value="UniProtKB-SubCell"/>
</dbReference>
<feature type="domain" description="YLPM1-like spectrin repeat" evidence="15">
    <location>
        <begin position="28"/>
        <end position="128"/>
    </location>
</feature>
<evidence type="ECO:0000256" key="8">
    <source>
        <dbReference type="ARBA" id="ARBA00023242"/>
    </source>
</evidence>
<dbReference type="GO" id="GO:0032204">
    <property type="term" value="P:regulation of telomere maintenance"/>
    <property type="evidence" value="ECO:0007669"/>
    <property type="project" value="TreeGrafter"/>
</dbReference>
<comment type="subcellular location">
    <subcellularLocation>
        <location evidence="1">Nucleus speckle</location>
    </subcellularLocation>
</comment>
<evidence type="ECO:0000256" key="4">
    <source>
        <dbReference type="ARBA" id="ARBA00022499"/>
    </source>
</evidence>
<keyword evidence="4" id="KW-1017">Isopeptide bond</keyword>
<comment type="function">
    <text evidence="9">Plays a role in the reduction of telomerase activity during differentiation of embryonic stem cells by binding to the core promoter of TERT and controlling its down-regulation.</text>
</comment>
<evidence type="ECO:0000256" key="14">
    <source>
        <dbReference type="SAM" id="MobiDB-lite"/>
    </source>
</evidence>
<keyword evidence="3" id="KW-0678">Repressor</keyword>
<evidence type="ECO:0000256" key="2">
    <source>
        <dbReference type="ARBA" id="ARBA00022481"/>
    </source>
</evidence>
<keyword evidence="17" id="KW-1185">Reference proteome</keyword>
<proteinExistence type="predicted"/>
<feature type="coiled-coil region" evidence="13">
    <location>
        <begin position="48"/>
        <end position="79"/>
    </location>
</feature>
<feature type="compositionally biased region" description="Pro residues" evidence="14">
    <location>
        <begin position="189"/>
        <end position="223"/>
    </location>
</feature>
<feature type="compositionally biased region" description="Low complexity" evidence="14">
    <location>
        <begin position="140"/>
        <end position="150"/>
    </location>
</feature>
<dbReference type="InterPro" id="IPR058903">
    <property type="entry name" value="Spectrin_YLPM1-like"/>
</dbReference>
<protein>
    <recommendedName>
        <fullName evidence="11">YLP motif-containing protein 1</fullName>
    </recommendedName>
    <alternativeName>
        <fullName evidence="12">Nuclear protein ZAP3</fullName>
    </alternativeName>
</protein>
<evidence type="ECO:0000256" key="1">
    <source>
        <dbReference type="ARBA" id="ARBA00004324"/>
    </source>
</evidence>
<evidence type="ECO:0000256" key="9">
    <source>
        <dbReference type="ARBA" id="ARBA00058677"/>
    </source>
</evidence>
<keyword evidence="6" id="KW-0805">Transcription regulation</keyword>
<dbReference type="InterPro" id="IPR027417">
    <property type="entry name" value="P-loop_NTPase"/>
</dbReference>
<evidence type="ECO:0000313" key="17">
    <source>
        <dbReference type="Proteomes" id="UP000285301"/>
    </source>
</evidence>
<evidence type="ECO:0000256" key="5">
    <source>
        <dbReference type="ARBA" id="ARBA00022843"/>
    </source>
</evidence>
<organism evidence="16 17">
    <name type="scientific">Dinothrombium tinctorium</name>
    <dbReference type="NCBI Taxonomy" id="1965070"/>
    <lineage>
        <taxon>Eukaryota</taxon>
        <taxon>Metazoa</taxon>
        <taxon>Ecdysozoa</taxon>
        <taxon>Arthropoda</taxon>
        <taxon>Chelicerata</taxon>
        <taxon>Arachnida</taxon>
        <taxon>Acari</taxon>
        <taxon>Acariformes</taxon>
        <taxon>Trombidiformes</taxon>
        <taxon>Prostigmata</taxon>
        <taxon>Anystina</taxon>
        <taxon>Parasitengona</taxon>
        <taxon>Trombidioidea</taxon>
        <taxon>Trombidiidae</taxon>
        <taxon>Dinothrombium</taxon>
    </lineage>
</organism>
<keyword evidence="2" id="KW-0488">Methylation</keyword>
<feature type="compositionally biased region" description="Polar residues" evidence="14">
    <location>
        <begin position="595"/>
        <end position="624"/>
    </location>
</feature>
<dbReference type="FunFam" id="3.40.50.300:FF:000399">
    <property type="entry name" value="YLP motif containing 1"/>
    <property type="match status" value="1"/>
</dbReference>
<evidence type="ECO:0000256" key="13">
    <source>
        <dbReference type="SAM" id="Coils"/>
    </source>
</evidence>
<feature type="region of interest" description="Disordered" evidence="14">
    <location>
        <begin position="584"/>
        <end position="624"/>
    </location>
</feature>
<comment type="subunit">
    <text evidence="10">Interacts with PPP1CA and NCOA5. Forms a complex with ILF2, ILF3, KHDRBS1, RBMX, NCOA5 and PPP1CA.</text>
</comment>
<dbReference type="Pfam" id="PF26583">
    <property type="entry name" value="Spectrin_YLPM1"/>
    <property type="match status" value="1"/>
</dbReference>
<dbReference type="PANTHER" id="PTHR13413:SF0">
    <property type="entry name" value="YLP MOTIF-CONTAINING PROTEIN 1"/>
    <property type="match status" value="1"/>
</dbReference>
<dbReference type="PANTHER" id="PTHR13413">
    <property type="entry name" value="YLP MOTIF CONTAINING PROTEIN NUCLEAR PROTEIN ZAP"/>
    <property type="match status" value="1"/>
</dbReference>
<evidence type="ECO:0000256" key="10">
    <source>
        <dbReference type="ARBA" id="ARBA00065932"/>
    </source>
</evidence>
<reference evidence="16 17" key="1">
    <citation type="journal article" date="2018" name="Gigascience">
        <title>Genomes of trombidid mites reveal novel predicted allergens and laterally-transferred genes associated with secondary metabolism.</title>
        <authorList>
            <person name="Dong X."/>
            <person name="Chaisiri K."/>
            <person name="Xia D."/>
            <person name="Armstrong S.D."/>
            <person name="Fang Y."/>
            <person name="Donnelly M.J."/>
            <person name="Kadowaki T."/>
            <person name="McGarry J.W."/>
            <person name="Darby A.C."/>
            <person name="Makepeace B.L."/>
        </authorList>
    </citation>
    <scope>NUCLEOTIDE SEQUENCE [LARGE SCALE GENOMIC DNA]</scope>
    <source>
        <strain evidence="16">UoL-WK</strain>
    </source>
</reference>
<keyword evidence="7" id="KW-0804">Transcription</keyword>
<evidence type="ECO:0000256" key="11">
    <source>
        <dbReference type="ARBA" id="ARBA00068971"/>
    </source>
</evidence>
<evidence type="ECO:0000313" key="16">
    <source>
        <dbReference type="EMBL" id="RWS09922.1"/>
    </source>
</evidence>
<name>A0A3S3P837_9ACAR</name>
<comment type="caution">
    <text evidence="16">The sequence shown here is derived from an EMBL/GenBank/DDBJ whole genome shotgun (WGS) entry which is preliminary data.</text>
</comment>
<keyword evidence="5" id="KW-0832">Ubl conjugation</keyword>
<feature type="compositionally biased region" description="Low complexity" evidence="14">
    <location>
        <begin position="14"/>
        <end position="35"/>
    </location>
</feature>
<dbReference type="SUPFAM" id="SSF52540">
    <property type="entry name" value="P-loop containing nucleoside triphosphate hydrolases"/>
    <property type="match status" value="1"/>
</dbReference>
<feature type="region of interest" description="Disordered" evidence="14">
    <location>
        <begin position="1"/>
        <end position="43"/>
    </location>
</feature>
<feature type="region of interest" description="Disordered" evidence="14">
    <location>
        <begin position="140"/>
        <end position="246"/>
    </location>
</feature>
<feature type="compositionally biased region" description="Pro residues" evidence="14">
    <location>
        <begin position="151"/>
        <end position="181"/>
    </location>
</feature>
<feature type="compositionally biased region" description="Polar residues" evidence="14">
    <location>
        <begin position="236"/>
        <end position="246"/>
    </location>
</feature>
<sequence length="977" mass="111244">MQSAPFIPTPPATQLPSTTLATATTATTSTTQSSTEAQNTKNDDTAWMQLLNTDQRAILENLKKQQEEFEIQLSNWDKEFEVWREKNANHPDKSSYFTYAQQWEMWKNKLIARSEQMQQLYSQTLQNLKEQIMPHYQQIQYQQNQHQMFPTRPPMPPPPFLQPPPLLPPPVSISLPPPSFSQPPLTNVIPPPVPPPPPAPISVPPPPPPPPPPPSSPPPPPPLSESSTRPALLVTPTKSGINDSTTYREYADKDKNNRLQSDYDRFIRETTLISTLGATQSDKSENNEKEYCDIDSRNDSSDFVKKSNEQFSSSIAAVEISKDDSSQSNDALTYLANTAIDADLMTKAIDSIAFVKKKHKLLQIVSSLEQQQRVEMKVEENEKKSTSTNTQKVENMMISSDNEDEEDCSASILVPGAKPFNLDDAISKMKAIKPPPGYAVVNPLPTSLPQTPLFPLGTQNTPDQKQHFTNVKPLFPSTIQQGPSSTSSIPKIQSQTFNELNNSASNSYQDEKTKSTSNQPNLETFSVTQRLDSSNASYNEFRYREEAFTRRSSYVAKTIDYQHKPSISSTEGMNLINEGTGNMMSKPYIRPRSDPNFSLESLNSKSSEAQTSENQLPPNQTKSLTYRDPLYFTDPPSGVVSVEDLLTPPSRDFRPPNIVIILRGLPGSGKTFFAKLVKDKEVQNGGSPPRILSLDDYFMVEKEREDRKGVSKVFEYEYDNDMEDSYRVNLLKSFKKTIDDGYFPIIIIDAVNELVYHFEDAYNYAVKRGFVVYIAEMDCIDPVVCHKRNIHNRSLEDIRNVMRRWQPTPRNILKLDCRSLLQNSVIKDVDMEPLPSSTKLLQSKRKSEADDHPLKKSVIAEVIISKLEDEEEANEYGQSRNRSRWEKMEEESGENLDRLDAFKMKKKITMDEYLQLPDDYDERSRTSRGPKRVRWADIEERKSQERLRKVGFVVGQNWQRVMDPHQPDRVLARTKYF</sequence>
<dbReference type="Gene3D" id="3.40.50.300">
    <property type="entry name" value="P-loop containing nucleotide triphosphate hydrolases"/>
    <property type="match status" value="1"/>
</dbReference>
<dbReference type="InterPro" id="IPR026314">
    <property type="entry name" value="YLP_motif_con_p1"/>
</dbReference>
<keyword evidence="8" id="KW-0539">Nucleus</keyword>
<dbReference type="AlphaFoldDB" id="A0A3S3P837"/>